<sequence>MSSNPNASLRRPVQETRQHSRNIYMNTEKQRGLVPEGSVSALQMALYGQQTMLTSQGRVVRLFGFITCPLSPTFHYKNIYMMDKKLRQEERKWCLELDF</sequence>
<accession>A0A5B6W1J9</accession>
<proteinExistence type="predicted"/>
<keyword evidence="3" id="KW-1185">Reference proteome</keyword>
<comment type="caution">
    <text evidence="2">The sequence shown here is derived from an EMBL/GenBank/DDBJ whole genome shotgun (WGS) entry which is preliminary data.</text>
</comment>
<feature type="region of interest" description="Disordered" evidence="1">
    <location>
        <begin position="1"/>
        <end position="29"/>
    </location>
</feature>
<reference evidence="3" key="1">
    <citation type="journal article" date="2019" name="Plant Biotechnol. J.">
        <title>Genome sequencing of the Australian wild diploid species Gossypium australe highlights disease resistance and delayed gland morphogenesis.</title>
        <authorList>
            <person name="Cai Y."/>
            <person name="Cai X."/>
            <person name="Wang Q."/>
            <person name="Wang P."/>
            <person name="Zhang Y."/>
            <person name="Cai C."/>
            <person name="Xu Y."/>
            <person name="Wang K."/>
            <person name="Zhou Z."/>
            <person name="Wang C."/>
            <person name="Geng S."/>
            <person name="Li B."/>
            <person name="Dong Q."/>
            <person name="Hou Y."/>
            <person name="Wang H."/>
            <person name="Ai P."/>
            <person name="Liu Z."/>
            <person name="Yi F."/>
            <person name="Sun M."/>
            <person name="An G."/>
            <person name="Cheng J."/>
            <person name="Zhang Y."/>
            <person name="Shi Q."/>
            <person name="Xie Y."/>
            <person name="Shi X."/>
            <person name="Chang Y."/>
            <person name="Huang F."/>
            <person name="Chen Y."/>
            <person name="Hong S."/>
            <person name="Mi L."/>
            <person name="Sun Q."/>
            <person name="Zhang L."/>
            <person name="Zhou B."/>
            <person name="Peng R."/>
            <person name="Zhang X."/>
            <person name="Liu F."/>
        </authorList>
    </citation>
    <scope>NUCLEOTIDE SEQUENCE [LARGE SCALE GENOMIC DNA]</scope>
    <source>
        <strain evidence="3">cv. PA1801</strain>
    </source>
</reference>
<protein>
    <submittedName>
        <fullName evidence="2">Uncharacterized protein</fullName>
    </submittedName>
</protein>
<dbReference type="EMBL" id="SMMG02000005">
    <property type="protein sequence ID" value="KAA3475450.1"/>
    <property type="molecule type" value="Genomic_DNA"/>
</dbReference>
<dbReference type="AlphaFoldDB" id="A0A5B6W1J9"/>
<organism evidence="2 3">
    <name type="scientific">Gossypium australe</name>
    <dbReference type="NCBI Taxonomy" id="47621"/>
    <lineage>
        <taxon>Eukaryota</taxon>
        <taxon>Viridiplantae</taxon>
        <taxon>Streptophyta</taxon>
        <taxon>Embryophyta</taxon>
        <taxon>Tracheophyta</taxon>
        <taxon>Spermatophyta</taxon>
        <taxon>Magnoliopsida</taxon>
        <taxon>eudicotyledons</taxon>
        <taxon>Gunneridae</taxon>
        <taxon>Pentapetalae</taxon>
        <taxon>rosids</taxon>
        <taxon>malvids</taxon>
        <taxon>Malvales</taxon>
        <taxon>Malvaceae</taxon>
        <taxon>Malvoideae</taxon>
        <taxon>Gossypium</taxon>
    </lineage>
</organism>
<dbReference type="Proteomes" id="UP000325315">
    <property type="component" value="Unassembled WGS sequence"/>
</dbReference>
<evidence type="ECO:0000256" key="1">
    <source>
        <dbReference type="SAM" id="MobiDB-lite"/>
    </source>
</evidence>
<gene>
    <name evidence="2" type="ORF">EPI10_025630</name>
</gene>
<evidence type="ECO:0000313" key="3">
    <source>
        <dbReference type="Proteomes" id="UP000325315"/>
    </source>
</evidence>
<name>A0A5B6W1J9_9ROSI</name>
<evidence type="ECO:0000313" key="2">
    <source>
        <dbReference type="EMBL" id="KAA3475450.1"/>
    </source>
</evidence>